<gene>
    <name evidence="1" type="ORF">PACLA_8A073231</name>
</gene>
<keyword evidence="2" id="KW-1185">Reference proteome</keyword>
<proteinExistence type="predicted"/>
<dbReference type="EMBL" id="CACRXK020002758">
    <property type="protein sequence ID" value="CAB3995904.1"/>
    <property type="molecule type" value="Genomic_DNA"/>
</dbReference>
<dbReference type="OrthoDB" id="5986221at2759"/>
<accession>A0A6S7GR11</accession>
<evidence type="ECO:0000313" key="1">
    <source>
        <dbReference type="EMBL" id="CAB3995904.1"/>
    </source>
</evidence>
<protein>
    <submittedName>
        <fullName evidence="1">Uncharacterized protein</fullName>
    </submittedName>
</protein>
<evidence type="ECO:0000313" key="2">
    <source>
        <dbReference type="Proteomes" id="UP001152795"/>
    </source>
</evidence>
<name>A0A6S7GR11_PARCT</name>
<organism evidence="1 2">
    <name type="scientific">Paramuricea clavata</name>
    <name type="common">Red gorgonian</name>
    <name type="synonym">Violescent sea-whip</name>
    <dbReference type="NCBI Taxonomy" id="317549"/>
    <lineage>
        <taxon>Eukaryota</taxon>
        <taxon>Metazoa</taxon>
        <taxon>Cnidaria</taxon>
        <taxon>Anthozoa</taxon>
        <taxon>Octocorallia</taxon>
        <taxon>Malacalcyonacea</taxon>
        <taxon>Plexauridae</taxon>
        <taxon>Paramuricea</taxon>
    </lineage>
</organism>
<reference evidence="1" key="1">
    <citation type="submission" date="2020-04" db="EMBL/GenBank/DDBJ databases">
        <authorList>
            <person name="Alioto T."/>
            <person name="Alioto T."/>
            <person name="Gomez Garrido J."/>
        </authorList>
    </citation>
    <scope>NUCLEOTIDE SEQUENCE</scope>
    <source>
        <strain evidence="1">A484AB</strain>
    </source>
</reference>
<sequence length="1086" mass="125455">MVVSLIHPNTCGFAKVIAWQLEKSTASTAIRSDGESLPKFRSRISKLHYENFIEAFSECKENYSISFATFQKRFQDLHTKFVKWNSRKINERVKYLATFETEKWKKLPSSKKAEHSLQECRGCSHSYSYEQSLFPVKSKQFNNCQDKNNFVTATQTANDVGESKAKVKCKKREVTKAARELYAQINPQFQKICRVPLAQALVSVPELQLQQKKSKTEMKKEKRDCYRKVKARIEEEWKETDILRCFGNRQSLKSRQKDRLAQAFEPRLSPEHSQYEKLTLNDDDLDDVDTLKAKLKDISHTRHLKIWHDLSTIANHSHLIFMVACIYDPALFYTNKEFEMKTKRKVDIQTIVESPEVYIVARSSSSDVEQLSYIETRVECLEEISLPLPNENGEEIIDIMRFFHGDNPAQQYECGQQKGGHYYCSVCGVHANRVYELDYSYRCTHMSLSDRQKLILEGAISRQKTLAGNSKPVHQLKKPELLQELNSRKIYEGETQEDLKRLLTDELHGVQRVPALLYTNPLASLASINCDKYEILPFEPLHDVGKHIENILVELPMHVSPEEATMITETIELCLGKKETKRCFDYRCTLITVTNRVIGKVSLEVQRLLQTLVEIQAIAYGRDENRSPQSVLRFHNLTWLHAFLCWQVIGYQTKKMTCRKFYGVYFHKLSAHAAIQNRLISGKSCHAEEQERVFNAVTNITRSTSSYKPDHIIGNVFLRIQAEKKLGEYHSENTIDQQQNHISKLAKSLPSLGNTVVPFSIITRHSKSWQTHLERISDFLMFGRGVWWTSNEEGDVEFFDSMQSGVDSRSEGPKLHHFRSSNFKEEEDHLHKCWSVCIEKKILLPLHVLRLKDATTDTFIPTQTQFLKNQELSDDASNDASMDDEANSEHIGEIAISTPKEYSQNCFDSVGKNDHSHEDIVQYNLIMPMPEDDLRESMLEDPPVDTAHMTAAQEDVQAVNGTSEAQISKDPLSANKEQWHTKLGSTLAYVLGNTNEVIELDHVRKKAKDQRQDKFLLDSYMYKLAVIQTKVSKKKRELEKNIEDWEKNYFMSNNRLPTYDELIADSVIKEKLRQIKTAKVIMKLKG</sequence>
<dbReference type="AlphaFoldDB" id="A0A6S7GR11"/>
<dbReference type="Proteomes" id="UP001152795">
    <property type="component" value="Unassembled WGS sequence"/>
</dbReference>
<comment type="caution">
    <text evidence="1">The sequence shown here is derived from an EMBL/GenBank/DDBJ whole genome shotgun (WGS) entry which is preliminary data.</text>
</comment>